<dbReference type="Gene3D" id="3.10.580.10">
    <property type="entry name" value="CBS-domain"/>
    <property type="match status" value="2"/>
</dbReference>
<keyword evidence="1 2" id="KW-0129">CBS domain</keyword>
<dbReference type="EMBL" id="PUHZ01000020">
    <property type="protein sequence ID" value="PQO44388.1"/>
    <property type="molecule type" value="Genomic_DNA"/>
</dbReference>
<dbReference type="Proteomes" id="UP000237819">
    <property type="component" value="Unassembled WGS sequence"/>
</dbReference>
<evidence type="ECO:0000313" key="4">
    <source>
        <dbReference type="EMBL" id="PQO44388.1"/>
    </source>
</evidence>
<reference evidence="4 5" key="1">
    <citation type="submission" date="2018-02" db="EMBL/GenBank/DDBJ databases">
        <title>Comparative genomes isolates from brazilian mangrove.</title>
        <authorList>
            <person name="Araujo J.E."/>
            <person name="Taketani R.G."/>
            <person name="Silva M.C.P."/>
            <person name="Loureco M.V."/>
            <person name="Andreote F.D."/>
        </authorList>
    </citation>
    <scope>NUCLEOTIDE SEQUENCE [LARGE SCALE GENOMIC DNA]</scope>
    <source>
        <strain evidence="4 5">Nap-Phe MGV</strain>
    </source>
</reference>
<feature type="domain" description="CBS" evidence="3">
    <location>
        <begin position="227"/>
        <end position="278"/>
    </location>
</feature>
<comment type="caution">
    <text evidence="4">The sequence shown here is derived from an EMBL/GenBank/DDBJ whole genome shotgun (WGS) entry which is preliminary data.</text>
</comment>
<evidence type="ECO:0000313" key="5">
    <source>
        <dbReference type="Proteomes" id="UP000237819"/>
    </source>
</evidence>
<evidence type="ECO:0000256" key="1">
    <source>
        <dbReference type="ARBA" id="ARBA00023122"/>
    </source>
</evidence>
<dbReference type="RefSeq" id="WP_105337356.1">
    <property type="nucleotide sequence ID" value="NZ_PUHZ01000020.1"/>
</dbReference>
<dbReference type="PANTHER" id="PTHR43080:SF2">
    <property type="entry name" value="CBS DOMAIN-CONTAINING PROTEIN"/>
    <property type="match status" value="1"/>
</dbReference>
<dbReference type="OrthoDB" id="256004at2"/>
<dbReference type="PANTHER" id="PTHR43080">
    <property type="entry name" value="CBS DOMAIN-CONTAINING PROTEIN CBSX3, MITOCHONDRIAL"/>
    <property type="match status" value="1"/>
</dbReference>
<dbReference type="SUPFAM" id="SSF54631">
    <property type="entry name" value="CBS-domain pair"/>
    <property type="match status" value="2"/>
</dbReference>
<proteinExistence type="predicted"/>
<dbReference type="CDD" id="cd02205">
    <property type="entry name" value="CBS_pair_SF"/>
    <property type="match status" value="1"/>
</dbReference>
<dbReference type="PROSITE" id="PS51371">
    <property type="entry name" value="CBS"/>
    <property type="match status" value="3"/>
</dbReference>
<dbReference type="Pfam" id="PF00571">
    <property type="entry name" value="CBS"/>
    <property type="match status" value="4"/>
</dbReference>
<feature type="domain" description="CBS" evidence="3">
    <location>
        <begin position="91"/>
        <end position="146"/>
    </location>
</feature>
<accession>A0A2S8GIY4</accession>
<dbReference type="SMART" id="SM00116">
    <property type="entry name" value="CBS"/>
    <property type="match status" value="4"/>
</dbReference>
<dbReference type="AlphaFoldDB" id="A0A2S8GIY4"/>
<dbReference type="InterPro" id="IPR000644">
    <property type="entry name" value="CBS_dom"/>
</dbReference>
<feature type="domain" description="CBS" evidence="3">
    <location>
        <begin position="16"/>
        <end position="73"/>
    </location>
</feature>
<name>A0A2S8GIY4_9BACT</name>
<protein>
    <recommendedName>
        <fullName evidence="3">CBS domain-containing protein</fullName>
    </recommendedName>
</protein>
<organism evidence="4 5">
    <name type="scientific">Blastopirellula marina</name>
    <dbReference type="NCBI Taxonomy" id="124"/>
    <lineage>
        <taxon>Bacteria</taxon>
        <taxon>Pseudomonadati</taxon>
        <taxon>Planctomycetota</taxon>
        <taxon>Planctomycetia</taxon>
        <taxon>Pirellulales</taxon>
        <taxon>Pirellulaceae</taxon>
        <taxon>Blastopirellula</taxon>
    </lineage>
</organism>
<evidence type="ECO:0000259" key="3">
    <source>
        <dbReference type="PROSITE" id="PS51371"/>
    </source>
</evidence>
<dbReference type="InterPro" id="IPR051257">
    <property type="entry name" value="Diverse_CBS-Domain"/>
</dbReference>
<gene>
    <name evidence="4" type="ORF">C5Y93_20740</name>
</gene>
<dbReference type="InterPro" id="IPR046342">
    <property type="entry name" value="CBS_dom_sf"/>
</dbReference>
<sequence length="278" mass="30942">MATAKSILDQPLSNIVTYNPMCASLDTTLEELLEQVYMVGFHHWPVVDDDRHVAGIISDEDVVRTAAAHEAANMSGRFRKSGAPVCVSEFMSKRVYTISYDTDVAAALQMILDKGVNSLPVTEDERLSAMVTSTDFLREFSYSEDETCKAPVKTYVDLTPVQVPFDASIEEVKFTCEAHGVIYAVVMNGDCPLGVVSRRDIRRAKSRDLARVMYLKEDPKLIRATDIIRESHSILPTDTLHTAAQTLHNMQLQALVVANRQNDLVGILTQEHILQAML</sequence>
<evidence type="ECO:0000256" key="2">
    <source>
        <dbReference type="PROSITE-ProRule" id="PRU00703"/>
    </source>
</evidence>